<accession>A0ABR0UPA4</accession>
<dbReference type="PANTHER" id="PTHR28141">
    <property type="entry name" value="2',3'-CYCLIC-NUCLEOTIDE 3'-PHOSPHODIESTERASE"/>
    <property type="match status" value="1"/>
</dbReference>
<evidence type="ECO:0008006" key="3">
    <source>
        <dbReference type="Google" id="ProtNLM"/>
    </source>
</evidence>
<dbReference type="InterPro" id="IPR012386">
    <property type="entry name" value="Cyclic-nucl_3Pdiesterase"/>
</dbReference>
<proteinExistence type="predicted"/>
<dbReference type="EMBL" id="JABTTQ020002414">
    <property type="protein sequence ID" value="KAK6124162.1"/>
    <property type="molecule type" value="Genomic_DNA"/>
</dbReference>
<name>A0ABR0UPA4_REHGL</name>
<sequence>MDSTTTAPTEVKRDVYSVWALPPPELTPRLKKLMEGLRSEFGGAQFEPHVTVVGAISLTESEARDKFNKACEGLKAYSASVEKVATGTFYYQCVFLLLHPTPQVVEASAHCCGHFGYKNSTPYMPHLSLLYADLTDEEKKKAQEKAYVLDDSIGSLNFQISRLALYKTDTEDKSCKSWEKVAEYELKLN</sequence>
<dbReference type="InterPro" id="IPR009097">
    <property type="entry name" value="Cyclic_Pdiesterase"/>
</dbReference>
<keyword evidence="2" id="KW-1185">Reference proteome</keyword>
<dbReference type="PANTHER" id="PTHR28141:SF1">
    <property type="entry name" value="2',3'-CYCLIC-NUCLEOTIDE 3'-PHOSPHODIESTERASE"/>
    <property type="match status" value="1"/>
</dbReference>
<gene>
    <name evidence="1" type="ORF">DH2020_042071</name>
</gene>
<comment type="caution">
    <text evidence="1">The sequence shown here is derived from an EMBL/GenBank/DDBJ whole genome shotgun (WGS) entry which is preliminary data.</text>
</comment>
<organism evidence="1 2">
    <name type="scientific">Rehmannia glutinosa</name>
    <name type="common">Chinese foxglove</name>
    <dbReference type="NCBI Taxonomy" id="99300"/>
    <lineage>
        <taxon>Eukaryota</taxon>
        <taxon>Viridiplantae</taxon>
        <taxon>Streptophyta</taxon>
        <taxon>Embryophyta</taxon>
        <taxon>Tracheophyta</taxon>
        <taxon>Spermatophyta</taxon>
        <taxon>Magnoliopsida</taxon>
        <taxon>eudicotyledons</taxon>
        <taxon>Gunneridae</taxon>
        <taxon>Pentapetalae</taxon>
        <taxon>asterids</taxon>
        <taxon>lamiids</taxon>
        <taxon>Lamiales</taxon>
        <taxon>Orobanchaceae</taxon>
        <taxon>Rehmannieae</taxon>
        <taxon>Rehmannia</taxon>
    </lineage>
</organism>
<dbReference type="Pfam" id="PF07823">
    <property type="entry name" value="CPDase"/>
    <property type="match status" value="1"/>
</dbReference>
<dbReference type="SUPFAM" id="SSF55144">
    <property type="entry name" value="LigT-like"/>
    <property type="match status" value="1"/>
</dbReference>
<evidence type="ECO:0000313" key="1">
    <source>
        <dbReference type="EMBL" id="KAK6124162.1"/>
    </source>
</evidence>
<dbReference type="Gene3D" id="3.90.1140.10">
    <property type="entry name" value="Cyclic phosphodiesterase"/>
    <property type="match status" value="1"/>
</dbReference>
<protein>
    <recommendedName>
        <fullName evidence="3">Cyclic phosphodiesterase</fullName>
    </recommendedName>
</protein>
<dbReference type="Proteomes" id="UP001318860">
    <property type="component" value="Unassembled WGS sequence"/>
</dbReference>
<dbReference type="PIRSF" id="PIRSF017903">
    <property type="entry name" value="CPDase_plant"/>
    <property type="match status" value="1"/>
</dbReference>
<reference evidence="1 2" key="1">
    <citation type="journal article" date="2021" name="Comput. Struct. Biotechnol. J.">
        <title>De novo genome assembly of the potent medicinal plant Rehmannia glutinosa using nanopore technology.</title>
        <authorList>
            <person name="Ma L."/>
            <person name="Dong C."/>
            <person name="Song C."/>
            <person name="Wang X."/>
            <person name="Zheng X."/>
            <person name="Niu Y."/>
            <person name="Chen S."/>
            <person name="Feng W."/>
        </authorList>
    </citation>
    <scope>NUCLEOTIDE SEQUENCE [LARGE SCALE GENOMIC DNA]</scope>
    <source>
        <strain evidence="1">DH-2019</strain>
    </source>
</reference>
<evidence type="ECO:0000313" key="2">
    <source>
        <dbReference type="Proteomes" id="UP001318860"/>
    </source>
</evidence>